<protein>
    <recommendedName>
        <fullName evidence="2">Activator of Hsp90 ATPase homologue 1/2-like C-terminal domain-containing protein</fullName>
    </recommendedName>
</protein>
<gene>
    <name evidence="3" type="ORF">GCM10022419_124340</name>
</gene>
<dbReference type="SUPFAM" id="SSF55961">
    <property type="entry name" value="Bet v1-like"/>
    <property type="match status" value="1"/>
</dbReference>
<dbReference type="Pfam" id="PF08327">
    <property type="entry name" value="AHSA1"/>
    <property type="match status" value="1"/>
</dbReference>
<dbReference type="Gene3D" id="3.30.530.20">
    <property type="match status" value="1"/>
</dbReference>
<evidence type="ECO:0000313" key="4">
    <source>
        <dbReference type="Proteomes" id="UP001500630"/>
    </source>
</evidence>
<proteinExistence type="inferred from homology"/>
<accession>A0ABP6ZSQ2</accession>
<organism evidence="3 4">
    <name type="scientific">Nonomuraea rosea</name>
    <dbReference type="NCBI Taxonomy" id="638574"/>
    <lineage>
        <taxon>Bacteria</taxon>
        <taxon>Bacillati</taxon>
        <taxon>Actinomycetota</taxon>
        <taxon>Actinomycetes</taxon>
        <taxon>Streptosporangiales</taxon>
        <taxon>Streptosporangiaceae</taxon>
        <taxon>Nonomuraea</taxon>
    </lineage>
</organism>
<evidence type="ECO:0000256" key="1">
    <source>
        <dbReference type="ARBA" id="ARBA00006817"/>
    </source>
</evidence>
<dbReference type="InterPro" id="IPR023393">
    <property type="entry name" value="START-like_dom_sf"/>
</dbReference>
<dbReference type="EMBL" id="BAABDQ010000057">
    <property type="protein sequence ID" value="GAA3617968.1"/>
    <property type="molecule type" value="Genomic_DNA"/>
</dbReference>
<comment type="similarity">
    <text evidence="1">Belongs to the AHA1 family.</text>
</comment>
<comment type="caution">
    <text evidence="3">The sequence shown here is derived from an EMBL/GenBank/DDBJ whole genome shotgun (WGS) entry which is preliminary data.</text>
</comment>
<reference evidence="4" key="1">
    <citation type="journal article" date="2019" name="Int. J. Syst. Evol. Microbiol.">
        <title>The Global Catalogue of Microorganisms (GCM) 10K type strain sequencing project: providing services to taxonomists for standard genome sequencing and annotation.</title>
        <authorList>
            <consortium name="The Broad Institute Genomics Platform"/>
            <consortium name="The Broad Institute Genome Sequencing Center for Infectious Disease"/>
            <person name="Wu L."/>
            <person name="Ma J."/>
        </authorList>
    </citation>
    <scope>NUCLEOTIDE SEQUENCE [LARGE SCALE GENOMIC DNA]</scope>
    <source>
        <strain evidence="4">JCM 17326</strain>
    </source>
</reference>
<keyword evidence="4" id="KW-1185">Reference proteome</keyword>
<sequence length="168" mass="19012">MTGAHDKLAILDEAQDGSLVLRFDRTYPCPQTKVWHTITDTNELSRWFDPWIDYEASSLHFTEGARLSFVAHDSHILHTQSGEVTRADPPHLLEFARASQLLRWQLTADGGGACQLTLTITDDWRTGLTANAPRVHAMLDALRARLSGTRPPPPDLDKLRRAYEHTFR</sequence>
<dbReference type="Proteomes" id="UP001500630">
    <property type="component" value="Unassembled WGS sequence"/>
</dbReference>
<dbReference type="InterPro" id="IPR013538">
    <property type="entry name" value="ASHA1/2-like_C"/>
</dbReference>
<name>A0ABP6ZSQ2_9ACTN</name>
<dbReference type="RefSeq" id="WP_345577989.1">
    <property type="nucleotide sequence ID" value="NZ_BAABDQ010000057.1"/>
</dbReference>
<evidence type="ECO:0000313" key="3">
    <source>
        <dbReference type="EMBL" id="GAA3617968.1"/>
    </source>
</evidence>
<feature type="domain" description="Activator of Hsp90 ATPase homologue 1/2-like C-terminal" evidence="2">
    <location>
        <begin position="29"/>
        <end position="128"/>
    </location>
</feature>
<evidence type="ECO:0000259" key="2">
    <source>
        <dbReference type="Pfam" id="PF08327"/>
    </source>
</evidence>